<feature type="domain" description="Aldehyde dehydrogenase" evidence="5">
    <location>
        <begin position="754"/>
        <end position="1206"/>
    </location>
</feature>
<comment type="caution">
    <text evidence="6">The sequence shown here is derived from an EMBL/GenBank/DDBJ whole genome shotgun (WGS) entry which is preliminary data.</text>
</comment>
<evidence type="ECO:0000313" key="7">
    <source>
        <dbReference type="Proteomes" id="UP000317716"/>
    </source>
</evidence>
<evidence type="ECO:0000256" key="1">
    <source>
        <dbReference type="ARBA" id="ARBA00009986"/>
    </source>
</evidence>
<dbReference type="GO" id="GO:0008483">
    <property type="term" value="F:transaminase activity"/>
    <property type="evidence" value="ECO:0007669"/>
    <property type="project" value="InterPro"/>
</dbReference>
<dbReference type="FunFam" id="3.40.605.10:FF:000007">
    <property type="entry name" value="NAD/NADP-dependent betaine aldehyde dehydrogenase"/>
    <property type="match status" value="1"/>
</dbReference>
<dbReference type="AlphaFoldDB" id="A0A538SYS7"/>
<dbReference type="InterPro" id="IPR015424">
    <property type="entry name" value="PyrdxlP-dep_Trfase"/>
</dbReference>
<dbReference type="SUPFAM" id="SSF53383">
    <property type="entry name" value="PLP-dependent transferases"/>
    <property type="match status" value="1"/>
</dbReference>
<proteinExistence type="inferred from homology"/>
<feature type="region of interest" description="Disordered" evidence="4">
    <location>
        <begin position="350"/>
        <end position="667"/>
    </location>
</feature>
<dbReference type="InterPro" id="IPR015590">
    <property type="entry name" value="Aldehyde_DH_dom"/>
</dbReference>
<dbReference type="Gene3D" id="3.90.1150.10">
    <property type="entry name" value="Aspartate Aminotransferase, domain 1"/>
    <property type="match status" value="1"/>
</dbReference>
<protein>
    <submittedName>
        <fullName evidence="6">Aldehyde dehydrogenase family protein</fullName>
    </submittedName>
</protein>
<dbReference type="Gene3D" id="3.40.309.10">
    <property type="entry name" value="Aldehyde Dehydrogenase, Chain A, domain 2"/>
    <property type="match status" value="1"/>
</dbReference>
<dbReference type="FunFam" id="3.40.309.10:FF:000009">
    <property type="entry name" value="Aldehyde dehydrogenase A"/>
    <property type="match status" value="1"/>
</dbReference>
<evidence type="ECO:0000256" key="4">
    <source>
        <dbReference type="SAM" id="MobiDB-lite"/>
    </source>
</evidence>
<dbReference type="InterPro" id="IPR015421">
    <property type="entry name" value="PyrdxlP-dep_Trfase_major"/>
</dbReference>
<dbReference type="EMBL" id="VBOS01000162">
    <property type="protein sequence ID" value="TMQ56557.1"/>
    <property type="molecule type" value="Genomic_DNA"/>
</dbReference>
<evidence type="ECO:0000256" key="2">
    <source>
        <dbReference type="ARBA" id="ARBA00022898"/>
    </source>
</evidence>
<feature type="compositionally biased region" description="Basic residues" evidence="4">
    <location>
        <begin position="609"/>
        <end position="621"/>
    </location>
</feature>
<dbReference type="Gene3D" id="3.40.640.10">
    <property type="entry name" value="Type I PLP-dependent aspartate aminotransferase-like (Major domain)"/>
    <property type="match status" value="2"/>
</dbReference>
<evidence type="ECO:0000313" key="6">
    <source>
        <dbReference type="EMBL" id="TMQ56557.1"/>
    </source>
</evidence>
<feature type="compositionally biased region" description="Basic and acidic residues" evidence="4">
    <location>
        <begin position="427"/>
        <end position="451"/>
    </location>
</feature>
<sequence length="1226" mass="133522">MDEFESALADLAEYLKRVGRLNALYRAGEVHARVPVALQSDEPLDDLVRRFLPDSSTALAAAAHSLFFSLPVAFDPAHSVGPYLATIDRDPVGEPYRFIDMGAMIATQALGENDPGVVEAVLREMPYVASRYAHSEYQTALSLRLKAQLDRIAPAGTPRHFIVNTGAEAVENAIKAVLLNRVKTSGEAGGGFIVSFEGAFHGRTLGSLAATHRKKARLGFPTFEWPHVLFPALDGSARETSRREERSLKQLWDLLVSGHLPEAERRRESFRRELEAIEEFLGRPGQDPAAFVQARRAEQDPEILKLSRRVAAVLVEPIQGEGGVRMTSPAFMQRLRLLTRIFDVPDGTAVGARAIRSPPPARRGHLGEEGAERRAVRERGAGDVLPGGEEVQHHMGGRLGRDGAAAGHPRPARSRPGRAHRTTCAVRARDARARLFRADPQRARRGRDARLRRVASGLARRAPRPRLPSRPGAAAGGRTGVAFLSTLRHRAVRDRRGARDPAAGGGGSTRGAGGARDRAGARGPRRGPRVPAGRDRSDRRRPRPLRGIPGGDHGGRGRTVWRHIAVSARRPARGPEAAAPVSTRDAPEHARQPWRPVRGASRPGLGARRGVRNRQRARTTRRGGGELRSASGREGHLLPASHGDAAVGEEPPRDRESPARAAPRASARRRIYARIDFDRRTVPGDRAGLVPRCTGRPDGRELSAQRDALRLPAHVADRATRRRARARLRSEEDVTVNEVGMWMNHRSREATGGATMPVENPATEEIIGTVPRAQAADVAAAVQLARAAQPAWRRVPGLEKARLLHEIAARIRAMHRELAEIMTLEGGKPMIENLDEIEWVTACFDYYAEIGRNSRGSTIPPSFEHQVNFTVKEPFGVVAAIVPFNYPLLLMAWKVAPALAAGNTVIVKPADQTPLSTLRLATAFEALPPGVIGIVTGTGDEAGEALVRHPHVDMIAFTGSTRVGKHIMRLAADTLKKVNLETSGIDPFIVCEDADLDVAARGAVWARYLNAGQVCTSAKRFYVVEAIADAFVERFVARAGEIVVGDPRRPETDMGPVISREALGRVTSAIERARSEGAHLAAGGGRPAGLERGHFLEPAVLDHVRHGSAATREEVFGPVAAIVRVRDVAEAIALANDSDYGLGANIYTNNLRYVMQAMEEVKAGTFWVNDPLTDNEAGPFGGMRQSGIGRELGVEGLEAFREPKHVHIDYIQERKSYWFPYADRPW</sequence>
<dbReference type="InterPro" id="IPR015422">
    <property type="entry name" value="PyrdxlP-dep_Trfase_small"/>
</dbReference>
<dbReference type="SUPFAM" id="SSF53720">
    <property type="entry name" value="ALDH-like"/>
    <property type="match status" value="1"/>
</dbReference>
<dbReference type="Gene3D" id="3.40.605.10">
    <property type="entry name" value="Aldehyde Dehydrogenase, Chain A, domain 1"/>
    <property type="match status" value="1"/>
</dbReference>
<feature type="compositionally biased region" description="Gly residues" evidence="4">
    <location>
        <begin position="503"/>
        <end position="514"/>
    </location>
</feature>
<feature type="compositionally biased region" description="Basic and acidic residues" evidence="4">
    <location>
        <begin position="365"/>
        <end position="381"/>
    </location>
</feature>
<reference evidence="6 7" key="1">
    <citation type="journal article" date="2019" name="Nat. Microbiol.">
        <title>Mediterranean grassland soil C-N compound turnover is dependent on rainfall and depth, and is mediated by genomically divergent microorganisms.</title>
        <authorList>
            <person name="Diamond S."/>
            <person name="Andeer P.F."/>
            <person name="Li Z."/>
            <person name="Crits-Christoph A."/>
            <person name="Burstein D."/>
            <person name="Anantharaman K."/>
            <person name="Lane K.R."/>
            <person name="Thomas B.C."/>
            <person name="Pan C."/>
            <person name="Northen T.R."/>
            <person name="Banfield J.F."/>
        </authorList>
    </citation>
    <scope>NUCLEOTIDE SEQUENCE [LARGE SCALE GENOMIC DNA]</scope>
    <source>
        <strain evidence="6">WS_2</strain>
    </source>
</reference>
<evidence type="ECO:0000256" key="3">
    <source>
        <dbReference type="ARBA" id="ARBA00023002"/>
    </source>
</evidence>
<dbReference type="InterPro" id="IPR016163">
    <property type="entry name" value="Ald_DH_C"/>
</dbReference>
<dbReference type="Pfam" id="PF00171">
    <property type="entry name" value="Aldedh"/>
    <property type="match status" value="1"/>
</dbReference>
<evidence type="ECO:0000259" key="5">
    <source>
        <dbReference type="Pfam" id="PF00171"/>
    </source>
</evidence>
<dbReference type="GO" id="GO:0030170">
    <property type="term" value="F:pyridoxal phosphate binding"/>
    <property type="evidence" value="ECO:0007669"/>
    <property type="project" value="InterPro"/>
</dbReference>
<dbReference type="InterPro" id="IPR005814">
    <property type="entry name" value="Aminotrans_3"/>
</dbReference>
<dbReference type="InterPro" id="IPR016161">
    <property type="entry name" value="Ald_DH/histidinol_DH"/>
</dbReference>
<organism evidence="6 7">
    <name type="scientific">Eiseniibacteriota bacterium</name>
    <dbReference type="NCBI Taxonomy" id="2212470"/>
    <lineage>
        <taxon>Bacteria</taxon>
        <taxon>Candidatus Eiseniibacteriota</taxon>
    </lineage>
</organism>
<dbReference type="Pfam" id="PF00202">
    <property type="entry name" value="Aminotran_3"/>
    <property type="match status" value="2"/>
</dbReference>
<name>A0A538SYS7_UNCEI</name>
<dbReference type="Proteomes" id="UP000317716">
    <property type="component" value="Unassembled WGS sequence"/>
</dbReference>
<dbReference type="GO" id="GO:0016620">
    <property type="term" value="F:oxidoreductase activity, acting on the aldehyde or oxo group of donors, NAD or NADP as acceptor"/>
    <property type="evidence" value="ECO:0007669"/>
    <property type="project" value="InterPro"/>
</dbReference>
<feature type="compositionally biased region" description="Basic residues" evidence="4">
    <location>
        <begin position="410"/>
        <end position="421"/>
    </location>
</feature>
<keyword evidence="3" id="KW-0560">Oxidoreductase</keyword>
<dbReference type="CDD" id="cd07078">
    <property type="entry name" value="ALDH"/>
    <property type="match status" value="1"/>
</dbReference>
<dbReference type="PANTHER" id="PTHR11699">
    <property type="entry name" value="ALDEHYDE DEHYDROGENASE-RELATED"/>
    <property type="match status" value="1"/>
</dbReference>
<comment type="similarity">
    <text evidence="1">Belongs to the aldehyde dehydrogenase family.</text>
</comment>
<dbReference type="InterPro" id="IPR016162">
    <property type="entry name" value="Ald_DH_N"/>
</dbReference>
<gene>
    <name evidence="6" type="ORF">E6K72_04840</name>
</gene>
<keyword evidence="2" id="KW-0663">Pyridoxal phosphate</keyword>
<accession>A0A538SYS7</accession>